<organism evidence="9 10">
    <name type="scientific">Microbispora siamensis</name>
    <dbReference type="NCBI Taxonomy" id="564413"/>
    <lineage>
        <taxon>Bacteria</taxon>
        <taxon>Bacillati</taxon>
        <taxon>Actinomycetota</taxon>
        <taxon>Actinomycetes</taxon>
        <taxon>Streptosporangiales</taxon>
        <taxon>Streptosporangiaceae</taxon>
        <taxon>Microbispora</taxon>
    </lineage>
</organism>
<comment type="caution">
    <text evidence="9">The sequence shown here is derived from an EMBL/GenBank/DDBJ whole genome shotgun (WGS) entry which is preliminary data.</text>
</comment>
<evidence type="ECO:0000256" key="1">
    <source>
        <dbReference type="ARBA" id="ARBA00004651"/>
    </source>
</evidence>
<dbReference type="InterPro" id="IPR035906">
    <property type="entry name" value="MetI-like_sf"/>
</dbReference>
<evidence type="ECO:0000259" key="8">
    <source>
        <dbReference type="PROSITE" id="PS50928"/>
    </source>
</evidence>
<evidence type="ECO:0000256" key="4">
    <source>
        <dbReference type="ARBA" id="ARBA00022692"/>
    </source>
</evidence>
<evidence type="ECO:0000256" key="2">
    <source>
        <dbReference type="ARBA" id="ARBA00022448"/>
    </source>
</evidence>
<name>A0ABQ4GT39_9ACTN</name>
<feature type="transmembrane region" description="Helical" evidence="7">
    <location>
        <begin position="177"/>
        <end position="199"/>
    </location>
</feature>
<gene>
    <name evidence="9" type="ORF">Msi02_53990</name>
</gene>
<dbReference type="InterPro" id="IPR000515">
    <property type="entry name" value="MetI-like"/>
</dbReference>
<dbReference type="PROSITE" id="PS50928">
    <property type="entry name" value="ABC_TM1"/>
    <property type="match status" value="1"/>
</dbReference>
<keyword evidence="10" id="KW-1185">Reference proteome</keyword>
<dbReference type="PANTHER" id="PTHR43227:SF8">
    <property type="entry name" value="DIACETYLCHITOBIOSE UPTAKE SYSTEM PERMEASE PROTEIN DASB"/>
    <property type="match status" value="1"/>
</dbReference>
<feature type="transmembrane region" description="Helical" evidence="7">
    <location>
        <begin position="28"/>
        <end position="51"/>
    </location>
</feature>
<dbReference type="SUPFAM" id="SSF161098">
    <property type="entry name" value="MetI-like"/>
    <property type="match status" value="1"/>
</dbReference>
<evidence type="ECO:0000256" key="3">
    <source>
        <dbReference type="ARBA" id="ARBA00022475"/>
    </source>
</evidence>
<dbReference type="EMBL" id="BOOF01000032">
    <property type="protein sequence ID" value="GIH64582.1"/>
    <property type="molecule type" value="Genomic_DNA"/>
</dbReference>
<accession>A0ABQ4GT39</accession>
<evidence type="ECO:0000256" key="6">
    <source>
        <dbReference type="ARBA" id="ARBA00023136"/>
    </source>
</evidence>
<dbReference type="CDD" id="cd06261">
    <property type="entry name" value="TM_PBP2"/>
    <property type="match status" value="1"/>
</dbReference>
<keyword evidence="2 7" id="KW-0813">Transport</keyword>
<evidence type="ECO:0000256" key="5">
    <source>
        <dbReference type="ARBA" id="ARBA00022989"/>
    </source>
</evidence>
<evidence type="ECO:0000313" key="10">
    <source>
        <dbReference type="Proteomes" id="UP000660454"/>
    </source>
</evidence>
<dbReference type="Proteomes" id="UP000660454">
    <property type="component" value="Unassembled WGS sequence"/>
</dbReference>
<sequence>MSLLANRAAPRQVAALSKRRGRRGPRTGWRGPLLVAPFFVFFAAFGAYPLYYALQLSFIDWHGGATYRWVGLSNYTYLLTNPDFWGALGNSAIIWLLIVPAQTIGAIVAAGALSRAKLRFKRLLRTAVIIPYVTPLAAMAQAFVLIFDRDYGVVNHLLGMAGLPSVEWLTSTGWSKVTIALLVLWKSSGFALIIMLAAIQGIPGEVYEAAALDGAGPVRTFWSVTVPLMRHAIAFFVVISTLGISQMFLEPYVLTGGGPYNSSTTTGLYLFQHIGASDLGTGAANTFLLVIMVLGLSLAAVRVFRESK</sequence>
<keyword evidence="3" id="KW-1003">Cell membrane</keyword>
<feature type="domain" description="ABC transmembrane type-1" evidence="8">
    <location>
        <begin position="88"/>
        <end position="300"/>
    </location>
</feature>
<comment type="subcellular location">
    <subcellularLocation>
        <location evidence="1 7">Cell membrane</location>
        <topology evidence="1 7">Multi-pass membrane protein</topology>
    </subcellularLocation>
</comment>
<dbReference type="RefSeq" id="WP_204050801.1">
    <property type="nucleotide sequence ID" value="NZ_BOOF01000032.1"/>
</dbReference>
<feature type="transmembrane region" description="Helical" evidence="7">
    <location>
        <begin position="286"/>
        <end position="304"/>
    </location>
</feature>
<keyword evidence="6 7" id="KW-0472">Membrane</keyword>
<comment type="similarity">
    <text evidence="7">Belongs to the binding-protein-dependent transport system permease family.</text>
</comment>
<keyword evidence="9" id="KW-0762">Sugar transport</keyword>
<evidence type="ECO:0000313" key="9">
    <source>
        <dbReference type="EMBL" id="GIH64582.1"/>
    </source>
</evidence>
<keyword evidence="4 7" id="KW-0812">Transmembrane</keyword>
<feature type="transmembrane region" description="Helical" evidence="7">
    <location>
        <begin position="92"/>
        <end position="114"/>
    </location>
</feature>
<protein>
    <submittedName>
        <fullName evidence="9">Sugar transporter</fullName>
    </submittedName>
</protein>
<feature type="transmembrane region" description="Helical" evidence="7">
    <location>
        <begin position="228"/>
        <end position="249"/>
    </location>
</feature>
<dbReference type="Gene3D" id="1.10.3720.10">
    <property type="entry name" value="MetI-like"/>
    <property type="match status" value="1"/>
</dbReference>
<dbReference type="InterPro" id="IPR050809">
    <property type="entry name" value="UgpAE/MalFG_permease"/>
</dbReference>
<keyword evidence="5 7" id="KW-1133">Transmembrane helix</keyword>
<dbReference type="PANTHER" id="PTHR43227">
    <property type="entry name" value="BLL4140 PROTEIN"/>
    <property type="match status" value="1"/>
</dbReference>
<evidence type="ECO:0000256" key="7">
    <source>
        <dbReference type="RuleBase" id="RU363032"/>
    </source>
</evidence>
<dbReference type="Pfam" id="PF00528">
    <property type="entry name" value="BPD_transp_1"/>
    <property type="match status" value="1"/>
</dbReference>
<proteinExistence type="inferred from homology"/>
<reference evidence="9 10" key="1">
    <citation type="submission" date="2021-01" db="EMBL/GenBank/DDBJ databases">
        <title>Whole genome shotgun sequence of Microbispora siamensis NBRC 104113.</title>
        <authorList>
            <person name="Komaki H."/>
            <person name="Tamura T."/>
        </authorList>
    </citation>
    <scope>NUCLEOTIDE SEQUENCE [LARGE SCALE GENOMIC DNA]</scope>
    <source>
        <strain evidence="9 10">NBRC 104113</strain>
    </source>
</reference>
<feature type="transmembrane region" description="Helical" evidence="7">
    <location>
        <begin position="126"/>
        <end position="147"/>
    </location>
</feature>